<name>A0A512AP85_9SPHN</name>
<keyword evidence="1 3" id="KW-0378">Hydrolase</keyword>
<dbReference type="Gene3D" id="3.40.50.1820">
    <property type="entry name" value="alpha/beta hydrolase"/>
    <property type="match status" value="1"/>
</dbReference>
<dbReference type="Pfam" id="PF00561">
    <property type="entry name" value="Abhydrolase_1"/>
    <property type="match status" value="1"/>
</dbReference>
<reference evidence="3 4" key="1">
    <citation type="submission" date="2019-07" db="EMBL/GenBank/DDBJ databases">
        <title>Whole genome shotgun sequence of Novosphingobium sediminis NBRC 106119.</title>
        <authorList>
            <person name="Hosoyama A."/>
            <person name="Uohara A."/>
            <person name="Ohji S."/>
            <person name="Ichikawa N."/>
        </authorList>
    </citation>
    <scope>NUCLEOTIDE SEQUENCE [LARGE SCALE GENOMIC DNA]</scope>
    <source>
        <strain evidence="3 4">NBRC 106119</strain>
    </source>
</reference>
<dbReference type="GO" id="GO:0016787">
    <property type="term" value="F:hydrolase activity"/>
    <property type="evidence" value="ECO:0007669"/>
    <property type="project" value="UniProtKB-KW"/>
</dbReference>
<dbReference type="SUPFAM" id="SSF53474">
    <property type="entry name" value="alpha/beta-Hydrolases"/>
    <property type="match status" value="1"/>
</dbReference>
<dbReference type="Proteomes" id="UP000321464">
    <property type="component" value="Unassembled WGS sequence"/>
</dbReference>
<keyword evidence="4" id="KW-1185">Reference proteome</keyword>
<dbReference type="InterPro" id="IPR000073">
    <property type="entry name" value="AB_hydrolase_1"/>
</dbReference>
<feature type="domain" description="AB hydrolase-1" evidence="2">
    <location>
        <begin position="27"/>
        <end position="128"/>
    </location>
</feature>
<sequence>MHSEWQTRSVQANGLRIHLTMAGSTGPVVLLCHGFPESWYSWRHQMRALAAAGYRAVAMDMPGYGRSSKPTAPTAYRVNAMVETCVGVVHALGETDAIIVGHDLGAPIAWTAAWTRPEVFRAVAGLSLPFGARGIACLPGNPFGEKRPEQAVRELAGPGMMFYHEYFTLPGDVAAAEAERDIRNWLTSTLYTLSADRPLPPELAGIDLTTLPDEIVRQLVRAAMAVPQGSALGSVLELPDVLPQWLDQASLDFCVAELEYSGLRGPLNYYHNAELDWETLGQHQGTPLTVPALYIGGDRDIVTVWSQEARTRAGEVMTDLRGAVIIPECGHWIMQEQPQATNEALLGFLKTL</sequence>
<evidence type="ECO:0000313" key="4">
    <source>
        <dbReference type="Proteomes" id="UP000321464"/>
    </source>
</evidence>
<dbReference type="AlphaFoldDB" id="A0A512AP85"/>
<comment type="caution">
    <text evidence="3">The sequence shown here is derived from an EMBL/GenBank/DDBJ whole genome shotgun (WGS) entry which is preliminary data.</text>
</comment>
<dbReference type="PRINTS" id="PR00412">
    <property type="entry name" value="EPOXHYDRLASE"/>
</dbReference>
<gene>
    <name evidence="3" type="primary">ephB</name>
    <name evidence="3" type="ORF">NSE01_33550</name>
</gene>
<accession>A0A512AP85</accession>
<evidence type="ECO:0000259" key="2">
    <source>
        <dbReference type="Pfam" id="PF00561"/>
    </source>
</evidence>
<dbReference type="EMBL" id="BJYR01000023">
    <property type="protein sequence ID" value="GEO01523.1"/>
    <property type="molecule type" value="Genomic_DNA"/>
</dbReference>
<dbReference type="PANTHER" id="PTHR43329">
    <property type="entry name" value="EPOXIDE HYDROLASE"/>
    <property type="match status" value="1"/>
</dbReference>
<protein>
    <submittedName>
        <fullName evidence="3">Epoxide hydrolase B</fullName>
    </submittedName>
</protein>
<dbReference type="InterPro" id="IPR000639">
    <property type="entry name" value="Epox_hydrolase-like"/>
</dbReference>
<organism evidence="3 4">
    <name type="scientific">Novosphingobium sediminis</name>
    <dbReference type="NCBI Taxonomy" id="707214"/>
    <lineage>
        <taxon>Bacteria</taxon>
        <taxon>Pseudomonadati</taxon>
        <taxon>Pseudomonadota</taxon>
        <taxon>Alphaproteobacteria</taxon>
        <taxon>Sphingomonadales</taxon>
        <taxon>Sphingomonadaceae</taxon>
        <taxon>Novosphingobium</taxon>
    </lineage>
</organism>
<evidence type="ECO:0000313" key="3">
    <source>
        <dbReference type="EMBL" id="GEO01523.1"/>
    </source>
</evidence>
<dbReference type="InterPro" id="IPR029058">
    <property type="entry name" value="AB_hydrolase_fold"/>
</dbReference>
<evidence type="ECO:0000256" key="1">
    <source>
        <dbReference type="ARBA" id="ARBA00022801"/>
    </source>
</evidence>
<proteinExistence type="predicted"/>